<dbReference type="Proteomes" id="UP001164746">
    <property type="component" value="Chromosome 5"/>
</dbReference>
<accession>A0ABY7E7J2</accession>
<organism evidence="1 2">
    <name type="scientific">Mya arenaria</name>
    <name type="common">Soft-shell clam</name>
    <dbReference type="NCBI Taxonomy" id="6604"/>
    <lineage>
        <taxon>Eukaryota</taxon>
        <taxon>Metazoa</taxon>
        <taxon>Spiralia</taxon>
        <taxon>Lophotrochozoa</taxon>
        <taxon>Mollusca</taxon>
        <taxon>Bivalvia</taxon>
        <taxon>Autobranchia</taxon>
        <taxon>Heteroconchia</taxon>
        <taxon>Euheterodonta</taxon>
        <taxon>Imparidentia</taxon>
        <taxon>Neoheterodontei</taxon>
        <taxon>Myida</taxon>
        <taxon>Myoidea</taxon>
        <taxon>Myidae</taxon>
        <taxon>Mya</taxon>
    </lineage>
</organism>
<gene>
    <name evidence="1" type="ORF">MAR_020299</name>
</gene>
<proteinExistence type="predicted"/>
<name>A0ABY7E7J2_MYAAR</name>
<dbReference type="EMBL" id="CP111016">
    <property type="protein sequence ID" value="WAR04930.1"/>
    <property type="molecule type" value="Genomic_DNA"/>
</dbReference>
<keyword evidence="2" id="KW-1185">Reference proteome</keyword>
<protein>
    <submittedName>
        <fullName evidence="1">Uncharacterized protein</fullName>
    </submittedName>
</protein>
<sequence>MASCIELFEDETQNCIKCLYGMTLTRNAIVPLAKDVINRFRDDAKESATKKNRLSESANCSSCSTKDVVPCGTWGICVYRKDVSYF</sequence>
<evidence type="ECO:0000313" key="2">
    <source>
        <dbReference type="Proteomes" id="UP001164746"/>
    </source>
</evidence>
<evidence type="ECO:0000313" key="1">
    <source>
        <dbReference type="EMBL" id="WAR04930.1"/>
    </source>
</evidence>
<reference evidence="1" key="1">
    <citation type="submission" date="2022-11" db="EMBL/GenBank/DDBJ databases">
        <title>Centuries of genome instability and evolution in soft-shell clam transmissible cancer (bioRxiv).</title>
        <authorList>
            <person name="Hart S.F.M."/>
            <person name="Yonemitsu M.A."/>
            <person name="Giersch R.M."/>
            <person name="Beal B.F."/>
            <person name="Arriagada G."/>
            <person name="Davis B.W."/>
            <person name="Ostrander E.A."/>
            <person name="Goff S.P."/>
            <person name="Metzger M.J."/>
        </authorList>
    </citation>
    <scope>NUCLEOTIDE SEQUENCE</scope>
    <source>
        <strain evidence="1">MELC-2E11</strain>
        <tissue evidence="1">Siphon/mantle</tissue>
    </source>
</reference>